<dbReference type="OrthoDB" id="9797543at2"/>
<dbReference type="GO" id="GO:0003677">
    <property type="term" value="F:DNA binding"/>
    <property type="evidence" value="ECO:0007669"/>
    <property type="project" value="InterPro"/>
</dbReference>
<dbReference type="AlphaFoldDB" id="A0A1L8WRW7"/>
<name>A0A1L8WRW7_9ENTE</name>
<dbReference type="Pfam" id="PF13464">
    <property type="entry name" value="RodZ_C"/>
    <property type="match status" value="1"/>
</dbReference>
<protein>
    <recommendedName>
        <fullName evidence="2">Cytoskeleton protein RodZ-like C-terminal domain-containing protein</fullName>
    </recommendedName>
</protein>
<organism evidence="3 4">
    <name type="scientific">Enterococcus ratti</name>
    <dbReference type="NCBI Taxonomy" id="150033"/>
    <lineage>
        <taxon>Bacteria</taxon>
        <taxon>Bacillati</taxon>
        <taxon>Bacillota</taxon>
        <taxon>Bacilli</taxon>
        <taxon>Lactobacillales</taxon>
        <taxon>Enterococcaceae</taxon>
        <taxon>Enterococcus</taxon>
    </lineage>
</organism>
<dbReference type="InterPro" id="IPR010982">
    <property type="entry name" value="Lambda_DNA-bd_dom_sf"/>
</dbReference>
<dbReference type="InterPro" id="IPR025194">
    <property type="entry name" value="RodZ-like_C"/>
</dbReference>
<evidence type="ECO:0000313" key="3">
    <source>
        <dbReference type="EMBL" id="OJG83733.1"/>
    </source>
</evidence>
<dbReference type="Pfam" id="PF13413">
    <property type="entry name" value="HTH_25"/>
    <property type="match status" value="1"/>
</dbReference>
<keyword evidence="1" id="KW-0472">Membrane</keyword>
<dbReference type="InterPro" id="IPR050400">
    <property type="entry name" value="Bact_Cytoskel_RodZ"/>
</dbReference>
<evidence type="ECO:0000313" key="4">
    <source>
        <dbReference type="Proteomes" id="UP000182152"/>
    </source>
</evidence>
<feature type="transmembrane region" description="Helical" evidence="1">
    <location>
        <begin position="111"/>
        <end position="136"/>
    </location>
</feature>
<accession>A0A1L8WRW7</accession>
<evidence type="ECO:0000259" key="2">
    <source>
        <dbReference type="Pfam" id="PF13464"/>
    </source>
</evidence>
<keyword evidence="1" id="KW-1133">Transmembrane helix</keyword>
<keyword evidence="4" id="KW-1185">Reference proteome</keyword>
<keyword evidence="1" id="KW-0812">Transmembrane</keyword>
<dbReference type="Gene3D" id="1.10.260.40">
    <property type="entry name" value="lambda repressor-like DNA-binding domains"/>
    <property type="match status" value="1"/>
</dbReference>
<feature type="domain" description="Cytoskeleton protein RodZ-like C-terminal" evidence="2">
    <location>
        <begin position="217"/>
        <end position="282"/>
    </location>
</feature>
<proteinExistence type="predicted"/>
<evidence type="ECO:0000256" key="1">
    <source>
        <dbReference type="SAM" id="Phobius"/>
    </source>
</evidence>
<comment type="caution">
    <text evidence="3">The sequence shown here is derived from an EMBL/GenBank/DDBJ whole genome shotgun (WGS) entry which is preliminary data.</text>
</comment>
<sequence length="296" mass="32379">MTFETIGETLKQARLNKKISLDELQQITKIQKRYLEAIDNDDYDQLPGKFYVRAFIRQYAEAVGEDGDHLVDVFDGKSTLSAGKVVQRPEPEFVSGSRKAMHQEESNLSKFWTSLPVILLGLVALAIIIVVGYMTWQDRQADPIIGATSTSLTVDNSVVQTISSTKEQKESFSKNTASTTESVPKEKKMVITADQDTGSAIAVTITDAKKPLTLEFIATNRVWIGVSVNNTYVYQGTLAANETQKAQLPETATNATITLGAASNATIKANGEEIPINSGADNQNPKNVTLALRYVE</sequence>
<dbReference type="RefSeq" id="WP_071854557.1">
    <property type="nucleotide sequence ID" value="NZ_JBCLRY010000006.1"/>
</dbReference>
<dbReference type="PANTHER" id="PTHR34475:SF1">
    <property type="entry name" value="CYTOSKELETON PROTEIN RODZ"/>
    <property type="match status" value="1"/>
</dbReference>
<gene>
    <name evidence="3" type="ORF">RV14_GL000967</name>
</gene>
<dbReference type="PANTHER" id="PTHR34475">
    <property type="match status" value="1"/>
</dbReference>
<dbReference type="STRING" id="150033.RV14_GL000967"/>
<dbReference type="EMBL" id="JXLB01000002">
    <property type="protein sequence ID" value="OJG83733.1"/>
    <property type="molecule type" value="Genomic_DNA"/>
</dbReference>
<dbReference type="Proteomes" id="UP000182152">
    <property type="component" value="Unassembled WGS sequence"/>
</dbReference>
<reference evidence="3 4" key="1">
    <citation type="submission" date="2014-12" db="EMBL/GenBank/DDBJ databases">
        <title>Draft genome sequences of 29 type strains of Enterococci.</title>
        <authorList>
            <person name="Zhong Z."/>
            <person name="Sun Z."/>
            <person name="Liu W."/>
            <person name="Zhang W."/>
            <person name="Zhang H."/>
        </authorList>
    </citation>
    <scope>NUCLEOTIDE SEQUENCE [LARGE SCALE GENOMIC DNA]</scope>
    <source>
        <strain evidence="3 4">DSM 15687</strain>
    </source>
</reference>